<organism evidence="1 2">
    <name type="scientific">Colletotrichum truncatum</name>
    <name type="common">Anthracnose fungus</name>
    <name type="synonym">Colletotrichum capsici</name>
    <dbReference type="NCBI Taxonomy" id="5467"/>
    <lineage>
        <taxon>Eukaryota</taxon>
        <taxon>Fungi</taxon>
        <taxon>Dikarya</taxon>
        <taxon>Ascomycota</taxon>
        <taxon>Pezizomycotina</taxon>
        <taxon>Sordariomycetes</taxon>
        <taxon>Hypocreomycetidae</taxon>
        <taxon>Glomerellales</taxon>
        <taxon>Glomerellaceae</taxon>
        <taxon>Colletotrichum</taxon>
        <taxon>Colletotrichum truncatum species complex</taxon>
    </lineage>
</organism>
<keyword evidence="2" id="KW-1185">Reference proteome</keyword>
<accession>A0ACC3YBS3</accession>
<name>A0ACC3YBS3_COLTU</name>
<gene>
    <name evidence="1" type="ORF">CTRU02_215807</name>
</gene>
<sequence>MTSRKEPAVKLLYEIRMLLLKIMHNKVTLGSKKKMNMLSKPAIRWAKSKNDFKVVKRAFLKAFSKVRTSMIVFNVKAEPIARENTTNDPAKTHVASSRGDYVHSAGRFQEIYGMNSSYVVTYLCAGTRKLLSQWTKATAARHYPGVRIPKHSKSSGLRGVDGDAVIKHVVVLVGYQTLQRYDAPVCGCGFVRDGIESKSPRKKHVMA</sequence>
<evidence type="ECO:0000313" key="2">
    <source>
        <dbReference type="Proteomes" id="UP000805649"/>
    </source>
</evidence>
<protein>
    <submittedName>
        <fullName evidence="1">Uncharacterized protein</fullName>
    </submittedName>
</protein>
<dbReference type="Proteomes" id="UP000805649">
    <property type="component" value="Unassembled WGS sequence"/>
</dbReference>
<comment type="caution">
    <text evidence="1">The sequence shown here is derived from an EMBL/GenBank/DDBJ whole genome shotgun (WGS) entry which is preliminary data.</text>
</comment>
<proteinExistence type="predicted"/>
<reference evidence="1 2" key="1">
    <citation type="journal article" date="2020" name="Phytopathology">
        <title>Genome Sequence Resources of Colletotrichum truncatum, C. plurivorum, C. musicola, and C. sojae: Four Species Pathogenic to Soybean (Glycine max).</title>
        <authorList>
            <person name="Rogerio F."/>
            <person name="Boufleur T.R."/>
            <person name="Ciampi-Guillardi M."/>
            <person name="Sukno S.A."/>
            <person name="Thon M.R."/>
            <person name="Massola Junior N.S."/>
            <person name="Baroncelli R."/>
        </authorList>
    </citation>
    <scope>NUCLEOTIDE SEQUENCE [LARGE SCALE GENOMIC DNA]</scope>
    <source>
        <strain evidence="1 2">CMES1059</strain>
    </source>
</reference>
<dbReference type="EMBL" id="VUJX02000020">
    <property type="protein sequence ID" value="KAL0929266.1"/>
    <property type="molecule type" value="Genomic_DNA"/>
</dbReference>
<evidence type="ECO:0000313" key="1">
    <source>
        <dbReference type="EMBL" id="KAL0929266.1"/>
    </source>
</evidence>